<dbReference type="Proteomes" id="UP000002051">
    <property type="component" value="Chromosome 3"/>
</dbReference>
<dbReference type="AlphaFoldDB" id="A0A072UZM4"/>
<dbReference type="EMBL" id="CM001219">
    <property type="protein sequence ID" value="KEH34593.1"/>
    <property type="molecule type" value="Genomic_DNA"/>
</dbReference>
<accession>A0A072UZM4</accession>
<dbReference type="HOGENOM" id="CLU_3127335_0_0_1"/>
<sequence length="50" mass="5907">MDQIIWLDFSEEKQNSHRTELKTKQFTKDCRIGVAMASAHTQSSQDLEHW</sequence>
<gene>
    <name evidence="1" type="ordered locus">MTR_3g064687</name>
</gene>
<reference evidence="1 3" key="2">
    <citation type="journal article" date="2014" name="BMC Genomics">
        <title>An improved genome release (version Mt4.0) for the model legume Medicago truncatula.</title>
        <authorList>
            <person name="Tang H."/>
            <person name="Krishnakumar V."/>
            <person name="Bidwell S."/>
            <person name="Rosen B."/>
            <person name="Chan A."/>
            <person name="Zhou S."/>
            <person name="Gentzbittel L."/>
            <person name="Childs K.L."/>
            <person name="Yandell M."/>
            <person name="Gundlach H."/>
            <person name="Mayer K.F."/>
            <person name="Schwartz D.C."/>
            <person name="Town C.D."/>
        </authorList>
    </citation>
    <scope>GENOME REANNOTATION</scope>
    <source>
        <strain evidence="1">A17</strain>
        <strain evidence="2 3">cv. Jemalong A17</strain>
    </source>
</reference>
<keyword evidence="3" id="KW-1185">Reference proteome</keyword>
<dbReference type="EnsemblPlants" id="KEH34593">
    <property type="protein sequence ID" value="KEH34593"/>
    <property type="gene ID" value="MTR_3g064687"/>
</dbReference>
<organism evidence="1 3">
    <name type="scientific">Medicago truncatula</name>
    <name type="common">Barrel medic</name>
    <name type="synonym">Medicago tribuloides</name>
    <dbReference type="NCBI Taxonomy" id="3880"/>
    <lineage>
        <taxon>Eukaryota</taxon>
        <taxon>Viridiplantae</taxon>
        <taxon>Streptophyta</taxon>
        <taxon>Embryophyta</taxon>
        <taxon>Tracheophyta</taxon>
        <taxon>Spermatophyta</taxon>
        <taxon>Magnoliopsida</taxon>
        <taxon>eudicotyledons</taxon>
        <taxon>Gunneridae</taxon>
        <taxon>Pentapetalae</taxon>
        <taxon>rosids</taxon>
        <taxon>fabids</taxon>
        <taxon>Fabales</taxon>
        <taxon>Fabaceae</taxon>
        <taxon>Papilionoideae</taxon>
        <taxon>50 kb inversion clade</taxon>
        <taxon>NPAAA clade</taxon>
        <taxon>Hologalegina</taxon>
        <taxon>IRL clade</taxon>
        <taxon>Trifolieae</taxon>
        <taxon>Medicago</taxon>
    </lineage>
</organism>
<evidence type="ECO:0000313" key="2">
    <source>
        <dbReference type="EnsemblPlants" id="KEH34593"/>
    </source>
</evidence>
<reference evidence="2" key="3">
    <citation type="submission" date="2015-04" db="UniProtKB">
        <authorList>
            <consortium name="EnsemblPlants"/>
        </authorList>
    </citation>
    <scope>IDENTIFICATION</scope>
    <source>
        <strain evidence="2">cv. Jemalong A17</strain>
    </source>
</reference>
<evidence type="ECO:0000313" key="1">
    <source>
        <dbReference type="EMBL" id="KEH34593.1"/>
    </source>
</evidence>
<reference evidence="1 3" key="1">
    <citation type="journal article" date="2011" name="Nature">
        <title>The Medicago genome provides insight into the evolution of rhizobial symbioses.</title>
        <authorList>
            <person name="Young N.D."/>
            <person name="Debelle F."/>
            <person name="Oldroyd G.E."/>
            <person name="Geurts R."/>
            <person name="Cannon S.B."/>
            <person name="Udvardi M.K."/>
            <person name="Benedito V.A."/>
            <person name="Mayer K.F."/>
            <person name="Gouzy J."/>
            <person name="Schoof H."/>
            <person name="Van de Peer Y."/>
            <person name="Proost S."/>
            <person name="Cook D.R."/>
            <person name="Meyers B.C."/>
            <person name="Spannagl M."/>
            <person name="Cheung F."/>
            <person name="De Mita S."/>
            <person name="Krishnakumar V."/>
            <person name="Gundlach H."/>
            <person name="Zhou S."/>
            <person name="Mudge J."/>
            <person name="Bharti A.K."/>
            <person name="Murray J.D."/>
            <person name="Naoumkina M.A."/>
            <person name="Rosen B."/>
            <person name="Silverstein K.A."/>
            <person name="Tang H."/>
            <person name="Rombauts S."/>
            <person name="Zhao P.X."/>
            <person name="Zhou P."/>
            <person name="Barbe V."/>
            <person name="Bardou P."/>
            <person name="Bechner M."/>
            <person name="Bellec A."/>
            <person name="Berger A."/>
            <person name="Berges H."/>
            <person name="Bidwell S."/>
            <person name="Bisseling T."/>
            <person name="Choisne N."/>
            <person name="Couloux A."/>
            <person name="Denny R."/>
            <person name="Deshpande S."/>
            <person name="Dai X."/>
            <person name="Doyle J.J."/>
            <person name="Dudez A.M."/>
            <person name="Farmer A.D."/>
            <person name="Fouteau S."/>
            <person name="Franken C."/>
            <person name="Gibelin C."/>
            <person name="Gish J."/>
            <person name="Goldstein S."/>
            <person name="Gonzalez A.J."/>
            <person name="Green P.J."/>
            <person name="Hallab A."/>
            <person name="Hartog M."/>
            <person name="Hua A."/>
            <person name="Humphray S.J."/>
            <person name="Jeong D.H."/>
            <person name="Jing Y."/>
            <person name="Jocker A."/>
            <person name="Kenton S.M."/>
            <person name="Kim D.J."/>
            <person name="Klee K."/>
            <person name="Lai H."/>
            <person name="Lang C."/>
            <person name="Lin S."/>
            <person name="Macmil S.L."/>
            <person name="Magdelenat G."/>
            <person name="Matthews L."/>
            <person name="McCorrison J."/>
            <person name="Monaghan E.L."/>
            <person name="Mun J.H."/>
            <person name="Najar F.Z."/>
            <person name="Nicholson C."/>
            <person name="Noirot C."/>
            <person name="O'Bleness M."/>
            <person name="Paule C.R."/>
            <person name="Poulain J."/>
            <person name="Prion F."/>
            <person name="Qin B."/>
            <person name="Qu C."/>
            <person name="Retzel E.F."/>
            <person name="Riddle C."/>
            <person name="Sallet E."/>
            <person name="Samain S."/>
            <person name="Samson N."/>
            <person name="Sanders I."/>
            <person name="Saurat O."/>
            <person name="Scarpelli C."/>
            <person name="Schiex T."/>
            <person name="Segurens B."/>
            <person name="Severin A.J."/>
            <person name="Sherrier D.J."/>
            <person name="Shi R."/>
            <person name="Sims S."/>
            <person name="Singer S.R."/>
            <person name="Sinharoy S."/>
            <person name="Sterck L."/>
            <person name="Viollet A."/>
            <person name="Wang B.B."/>
            <person name="Wang K."/>
            <person name="Wang M."/>
            <person name="Wang X."/>
            <person name="Warfsmann J."/>
            <person name="Weissenbach J."/>
            <person name="White D.D."/>
            <person name="White J.D."/>
            <person name="Wiley G.B."/>
            <person name="Wincker P."/>
            <person name="Xing Y."/>
            <person name="Yang L."/>
            <person name="Yao Z."/>
            <person name="Ying F."/>
            <person name="Zhai J."/>
            <person name="Zhou L."/>
            <person name="Zuber A."/>
            <person name="Denarie J."/>
            <person name="Dixon R.A."/>
            <person name="May G.D."/>
            <person name="Schwartz D.C."/>
            <person name="Rogers J."/>
            <person name="Quetier F."/>
            <person name="Town C.D."/>
            <person name="Roe B.A."/>
        </authorList>
    </citation>
    <scope>NUCLEOTIDE SEQUENCE [LARGE SCALE GENOMIC DNA]</scope>
    <source>
        <strain evidence="1">A17</strain>
        <strain evidence="2 3">cv. Jemalong A17</strain>
    </source>
</reference>
<proteinExistence type="predicted"/>
<protein>
    <submittedName>
        <fullName evidence="1 2">Uncharacterized protein</fullName>
    </submittedName>
</protein>
<evidence type="ECO:0000313" key="3">
    <source>
        <dbReference type="Proteomes" id="UP000002051"/>
    </source>
</evidence>
<name>A0A072UZM4_MEDTR</name>